<feature type="signal peptide" evidence="2">
    <location>
        <begin position="1"/>
        <end position="22"/>
    </location>
</feature>
<evidence type="ECO:0000256" key="2">
    <source>
        <dbReference type="SAM" id="SignalP"/>
    </source>
</evidence>
<feature type="compositionally biased region" description="Polar residues" evidence="1">
    <location>
        <begin position="352"/>
        <end position="371"/>
    </location>
</feature>
<dbReference type="OrthoDB" id="6057792at2759"/>
<accession>A0A9D4MH27</accession>
<evidence type="ECO:0000256" key="1">
    <source>
        <dbReference type="SAM" id="MobiDB-lite"/>
    </source>
</evidence>
<proteinExistence type="predicted"/>
<dbReference type="Proteomes" id="UP000828390">
    <property type="component" value="Unassembled WGS sequence"/>
</dbReference>
<protein>
    <submittedName>
        <fullName evidence="3">Uncharacterized protein</fullName>
    </submittedName>
</protein>
<reference evidence="3" key="2">
    <citation type="submission" date="2020-11" db="EMBL/GenBank/DDBJ databases">
        <authorList>
            <person name="McCartney M.A."/>
            <person name="Auch B."/>
            <person name="Kono T."/>
            <person name="Mallez S."/>
            <person name="Becker A."/>
            <person name="Gohl D.M."/>
            <person name="Silverstein K.A.T."/>
            <person name="Koren S."/>
            <person name="Bechman K.B."/>
            <person name="Herman A."/>
            <person name="Abrahante J.E."/>
            <person name="Garbe J."/>
        </authorList>
    </citation>
    <scope>NUCLEOTIDE SEQUENCE</scope>
    <source>
        <strain evidence="3">Duluth1</strain>
        <tissue evidence="3">Whole animal</tissue>
    </source>
</reference>
<dbReference type="AlphaFoldDB" id="A0A9D4MH27"/>
<keyword evidence="2" id="KW-0732">Signal</keyword>
<feature type="chain" id="PRO_5039468054" evidence="2">
    <location>
        <begin position="23"/>
        <end position="657"/>
    </location>
</feature>
<reference evidence="3" key="1">
    <citation type="journal article" date="2019" name="bioRxiv">
        <title>The Genome of the Zebra Mussel, Dreissena polymorpha: A Resource for Invasive Species Research.</title>
        <authorList>
            <person name="McCartney M.A."/>
            <person name="Auch B."/>
            <person name="Kono T."/>
            <person name="Mallez S."/>
            <person name="Zhang Y."/>
            <person name="Obille A."/>
            <person name="Becker A."/>
            <person name="Abrahante J.E."/>
            <person name="Garbe J."/>
            <person name="Badalamenti J.P."/>
            <person name="Herman A."/>
            <person name="Mangelson H."/>
            <person name="Liachko I."/>
            <person name="Sullivan S."/>
            <person name="Sone E.D."/>
            <person name="Koren S."/>
            <person name="Silverstein K.A.T."/>
            <person name="Beckman K.B."/>
            <person name="Gohl D.M."/>
        </authorList>
    </citation>
    <scope>NUCLEOTIDE SEQUENCE</scope>
    <source>
        <strain evidence="3">Duluth1</strain>
        <tissue evidence="3">Whole animal</tissue>
    </source>
</reference>
<dbReference type="EMBL" id="JAIWYP010000001">
    <property type="protein sequence ID" value="KAH3877447.1"/>
    <property type="molecule type" value="Genomic_DNA"/>
</dbReference>
<gene>
    <name evidence="3" type="ORF">DPMN_001314</name>
</gene>
<feature type="compositionally biased region" description="Polar residues" evidence="1">
    <location>
        <begin position="231"/>
        <end position="249"/>
    </location>
</feature>
<feature type="region of interest" description="Disordered" evidence="1">
    <location>
        <begin position="115"/>
        <end position="281"/>
    </location>
</feature>
<keyword evidence="4" id="KW-1185">Reference proteome</keyword>
<feature type="compositionally biased region" description="Basic and acidic residues" evidence="1">
    <location>
        <begin position="169"/>
        <end position="178"/>
    </location>
</feature>
<feature type="compositionally biased region" description="Acidic residues" evidence="1">
    <location>
        <begin position="135"/>
        <end position="151"/>
    </location>
</feature>
<evidence type="ECO:0000313" key="3">
    <source>
        <dbReference type="EMBL" id="KAH3877447.1"/>
    </source>
</evidence>
<feature type="compositionally biased region" description="Polar residues" evidence="1">
    <location>
        <begin position="256"/>
        <end position="267"/>
    </location>
</feature>
<sequence length="657" mass="73036">MKRISLCGLIAVSVFVAVVVDSRHTEAGSKTENVIPDSIDIKVLRKREAINEIQKDYPYVNGRTFRASAPLSPTARVKAEIPQSLASFEPVNTIMQPEIDNIEEGGAKDGVIERRLDGRKSDKTAALGGGFVPGDDGDDEEDEAEDGDSDHDQEGTTQYGAQLPYVHTTSEEVGRNTDESGQTVSVTRRRVVLTANGTGSDPSRSGYGMDGRYPGYSTGDRSYGSYYPSEARTTSDSRTAGVVSGNTRNTGGGYDSTGSRYTGSRYPTSRPEERGAYYSGPRYIDSNGHYVDAQGRHLDSTGRYYDTSGRYQDAHTNQRVTQVSGGEEESERREYGTKQGYQYVGNGRYVPTGSSPTRYTSGSGYQTGTRTSEVEVDRSQSRPVNSYGGTQFYSGGANYRTTYDPIVSQISSDPNCPVTGTRVTINGLSCHSAISQLGRYVCYNYERVSGDCCERCLQVKRPDKAGCEYGDRSDQCRDIQAFDCYNDRNRQICCERCEHFRSQIPQQLSTCQFGDLTPRCQEIREKPYLCYLPDNQRICCSTCPRLANRERSDCQWGDQSPELCQPFDANRRLKINCYLSHVREICCSTCPSLQARLPEAVAGCEYGDSPVLFNTGRGVFGCSEYIRNYGFSECDNPELSRECCYTCYRYRKHRGLN</sequence>
<organism evidence="3 4">
    <name type="scientific">Dreissena polymorpha</name>
    <name type="common">Zebra mussel</name>
    <name type="synonym">Mytilus polymorpha</name>
    <dbReference type="NCBI Taxonomy" id="45954"/>
    <lineage>
        <taxon>Eukaryota</taxon>
        <taxon>Metazoa</taxon>
        <taxon>Spiralia</taxon>
        <taxon>Lophotrochozoa</taxon>
        <taxon>Mollusca</taxon>
        <taxon>Bivalvia</taxon>
        <taxon>Autobranchia</taxon>
        <taxon>Heteroconchia</taxon>
        <taxon>Euheterodonta</taxon>
        <taxon>Imparidentia</taxon>
        <taxon>Neoheterodontei</taxon>
        <taxon>Myida</taxon>
        <taxon>Dreissenoidea</taxon>
        <taxon>Dreissenidae</taxon>
        <taxon>Dreissena</taxon>
    </lineage>
</organism>
<name>A0A9D4MH27_DREPO</name>
<evidence type="ECO:0000313" key="4">
    <source>
        <dbReference type="Proteomes" id="UP000828390"/>
    </source>
</evidence>
<feature type="region of interest" description="Disordered" evidence="1">
    <location>
        <begin position="343"/>
        <end position="389"/>
    </location>
</feature>
<comment type="caution">
    <text evidence="3">The sequence shown here is derived from an EMBL/GenBank/DDBJ whole genome shotgun (WGS) entry which is preliminary data.</text>
</comment>